<dbReference type="InterPro" id="IPR015683">
    <property type="entry name" value="Ionotropic_Glu_rcpt"/>
</dbReference>
<keyword evidence="3 11" id="KW-0812">Transmembrane</keyword>
<accession>A0A834TP56</accession>
<dbReference type="SUPFAM" id="SSF53822">
    <property type="entry name" value="Periplasmic binding protein-like I"/>
    <property type="match status" value="1"/>
</dbReference>
<dbReference type="Pfam" id="PF01094">
    <property type="entry name" value="ANF_receptor"/>
    <property type="match status" value="1"/>
</dbReference>
<evidence type="ECO:0000256" key="5">
    <source>
        <dbReference type="ARBA" id="ARBA00023065"/>
    </source>
</evidence>
<dbReference type="PANTHER" id="PTHR34836:SF7">
    <property type="entry name" value="RECEPTOR LIGAND BINDING REGION DOMAIN-CONTAINING PROTEIN"/>
    <property type="match status" value="1"/>
</dbReference>
<dbReference type="PANTHER" id="PTHR34836">
    <property type="entry name" value="OS06G0188250 PROTEIN"/>
    <property type="match status" value="1"/>
</dbReference>
<keyword evidence="7 14" id="KW-0675">Receptor</keyword>
<dbReference type="SUPFAM" id="SSF53850">
    <property type="entry name" value="Periplasmic binding protein-like II"/>
    <property type="match status" value="1"/>
</dbReference>
<dbReference type="InterPro" id="IPR001828">
    <property type="entry name" value="ANF_lig-bd_rcpt"/>
</dbReference>
<feature type="signal peptide" evidence="12">
    <location>
        <begin position="1"/>
        <end position="26"/>
    </location>
</feature>
<evidence type="ECO:0000256" key="9">
    <source>
        <dbReference type="ARBA" id="ARBA00023286"/>
    </source>
</evidence>
<dbReference type="Gene3D" id="3.40.190.10">
    <property type="entry name" value="Periplasmic binding protein-like II"/>
    <property type="match status" value="1"/>
</dbReference>
<feature type="chain" id="PRO_5032389717" evidence="12">
    <location>
        <begin position="27"/>
        <end position="835"/>
    </location>
</feature>
<evidence type="ECO:0000256" key="7">
    <source>
        <dbReference type="ARBA" id="ARBA00023170"/>
    </source>
</evidence>
<dbReference type="InterPro" id="IPR028082">
    <property type="entry name" value="Peripla_BP_I"/>
</dbReference>
<keyword evidence="4 11" id="KW-1133">Transmembrane helix</keyword>
<keyword evidence="15" id="KW-1185">Reference proteome</keyword>
<dbReference type="OrthoDB" id="5984008at2759"/>
<organism evidence="14 15">
    <name type="scientific">Senna tora</name>
    <dbReference type="NCBI Taxonomy" id="362788"/>
    <lineage>
        <taxon>Eukaryota</taxon>
        <taxon>Viridiplantae</taxon>
        <taxon>Streptophyta</taxon>
        <taxon>Embryophyta</taxon>
        <taxon>Tracheophyta</taxon>
        <taxon>Spermatophyta</taxon>
        <taxon>Magnoliopsida</taxon>
        <taxon>eudicotyledons</taxon>
        <taxon>Gunneridae</taxon>
        <taxon>Pentapetalae</taxon>
        <taxon>rosids</taxon>
        <taxon>fabids</taxon>
        <taxon>Fabales</taxon>
        <taxon>Fabaceae</taxon>
        <taxon>Caesalpinioideae</taxon>
        <taxon>Cassia clade</taxon>
        <taxon>Senna</taxon>
    </lineage>
</organism>
<evidence type="ECO:0000256" key="2">
    <source>
        <dbReference type="ARBA" id="ARBA00022448"/>
    </source>
</evidence>
<keyword evidence="8" id="KW-0325">Glycoprotein</keyword>
<feature type="transmembrane region" description="Helical" evidence="11">
    <location>
        <begin position="540"/>
        <end position="563"/>
    </location>
</feature>
<name>A0A834TP56_9FABA</name>
<dbReference type="Gene3D" id="3.40.50.2300">
    <property type="match status" value="2"/>
</dbReference>
<keyword evidence="2" id="KW-0813">Transport</keyword>
<evidence type="ECO:0000256" key="4">
    <source>
        <dbReference type="ARBA" id="ARBA00022989"/>
    </source>
</evidence>
<keyword evidence="5" id="KW-0406">Ion transport</keyword>
<evidence type="ECO:0000313" key="14">
    <source>
        <dbReference type="EMBL" id="KAF7825480.1"/>
    </source>
</evidence>
<dbReference type="Gene3D" id="1.10.287.70">
    <property type="match status" value="1"/>
</dbReference>
<keyword evidence="6 11" id="KW-0472">Membrane</keyword>
<evidence type="ECO:0000256" key="8">
    <source>
        <dbReference type="ARBA" id="ARBA00023180"/>
    </source>
</evidence>
<feature type="transmembrane region" description="Helical" evidence="11">
    <location>
        <begin position="602"/>
        <end position="627"/>
    </location>
</feature>
<keyword evidence="10" id="KW-0407">Ion channel</keyword>
<evidence type="ECO:0000313" key="15">
    <source>
        <dbReference type="Proteomes" id="UP000634136"/>
    </source>
</evidence>
<evidence type="ECO:0000256" key="12">
    <source>
        <dbReference type="SAM" id="SignalP"/>
    </source>
</evidence>
<dbReference type="SMART" id="SM00079">
    <property type="entry name" value="PBPe"/>
    <property type="match status" value="1"/>
</dbReference>
<keyword evidence="9" id="KW-1071">Ligand-gated ion channel</keyword>
<evidence type="ECO:0000256" key="10">
    <source>
        <dbReference type="ARBA" id="ARBA00023303"/>
    </source>
</evidence>
<sequence length="835" mass="93294">MQKKKSSVHYYCCLLFLSLYLISGDGESSINIPVGVILDLNSSVGAMVWKCITMAHTDFYNNSNYQTRLSLQPRNSENDVLTAASAAQDLIVNETVRAIIGPQNSKEASFVIEVGSRSSVPIISFSPTTVSLSPTHTNQNDNYCSMFKAIASIIESYGWHEIIPIYEDTQYGNSVFIPCLLQALDALQEMNTHLPYKTAISVNSGKDEIVKELIKLKGMQTKVFLAHITNGTLGSIFFQLADEQGMMKQGFAWIVTQSDPSIIVDPTAPRVSDFMQGALGVRPFVDNTNEELEDFKRRWKVESNITNLTLLGLWAYDTVQVLATAVENASVGNSGVDLANAISSVALRGLSGNFSLKEGQVGSSIFEVYNVIGQTERIVGYWSPQRGLVKNVSDDDNEHKLKGPIIWPGDTEVKPPKLRIGVLVREGSFSAKFAEVKWENSPNGTPNEVFSGFAVDLFREVVEVLPFGMSYDFVRLNAINETYDRILCQIKEKAIGDITISENRTKCVDFTLAYIASSVSMVVARKENLGSVELLKPFDWTLWTILSAILLVSTLTIISLEVSKHDDDEQKKKVFKDILTFPFSVFSRDPESKDWKSSLSKWVAFMCSIIFLMAVQIYTASLTNMLAEEAVKPKPRLKDVQEIIDKKYHVGYQNASGVKQFLIQQLQLDESQLKAYRSPEEYNRELTLKTKNGGVDAIFDETPYLTTFLSIDGYDNYTMVGTKYPSLGFAFAFPQKSGLVSYFSDGILEVVQNKTTFEGLENKYSLHITSDFQTSDSNFRRLSIHDFLGFIWMVVAIIGVFLLVAFLRECKIRFPCLCQKFSSSSSRVSKQAMSA</sequence>
<dbReference type="InterPro" id="IPR001320">
    <property type="entry name" value="Iontro_rcpt_C"/>
</dbReference>
<feature type="domain" description="Ionotropic glutamate receptor C-terminal" evidence="13">
    <location>
        <begin position="417"/>
        <end position="765"/>
    </location>
</feature>
<dbReference type="GO" id="GO:0016020">
    <property type="term" value="C:membrane"/>
    <property type="evidence" value="ECO:0007669"/>
    <property type="project" value="UniProtKB-SubCell"/>
</dbReference>
<dbReference type="Proteomes" id="UP000634136">
    <property type="component" value="Unassembled WGS sequence"/>
</dbReference>
<evidence type="ECO:0000256" key="3">
    <source>
        <dbReference type="ARBA" id="ARBA00022692"/>
    </source>
</evidence>
<feature type="transmembrane region" description="Helical" evidence="11">
    <location>
        <begin position="787"/>
        <end position="807"/>
    </location>
</feature>
<proteinExistence type="predicted"/>
<comment type="subcellular location">
    <subcellularLocation>
        <location evidence="1">Membrane</location>
        <topology evidence="1">Multi-pass membrane protein</topology>
    </subcellularLocation>
</comment>
<gene>
    <name evidence="14" type="ORF">G2W53_016644</name>
</gene>
<dbReference type="GO" id="GO:0015276">
    <property type="term" value="F:ligand-gated monoatomic ion channel activity"/>
    <property type="evidence" value="ECO:0007669"/>
    <property type="project" value="InterPro"/>
</dbReference>
<dbReference type="EMBL" id="JAAIUW010000006">
    <property type="protein sequence ID" value="KAF7825480.1"/>
    <property type="molecule type" value="Genomic_DNA"/>
</dbReference>
<evidence type="ECO:0000256" key="1">
    <source>
        <dbReference type="ARBA" id="ARBA00004141"/>
    </source>
</evidence>
<comment type="caution">
    <text evidence="14">The sequence shown here is derived from an EMBL/GenBank/DDBJ whole genome shotgun (WGS) entry which is preliminary data.</text>
</comment>
<protein>
    <submittedName>
        <fullName evidence="14">Glutamate receptor 2.8-like</fullName>
    </submittedName>
</protein>
<keyword evidence="12" id="KW-0732">Signal</keyword>
<evidence type="ECO:0000256" key="11">
    <source>
        <dbReference type="SAM" id="Phobius"/>
    </source>
</evidence>
<dbReference type="AlphaFoldDB" id="A0A834TP56"/>
<evidence type="ECO:0000259" key="13">
    <source>
        <dbReference type="SMART" id="SM00079"/>
    </source>
</evidence>
<reference evidence="14" key="1">
    <citation type="submission" date="2020-09" db="EMBL/GenBank/DDBJ databases">
        <title>Genome-Enabled Discovery of Anthraquinone Biosynthesis in Senna tora.</title>
        <authorList>
            <person name="Kang S.-H."/>
            <person name="Pandey R.P."/>
            <person name="Lee C.-M."/>
            <person name="Sim J.-S."/>
            <person name="Jeong J.-T."/>
            <person name="Choi B.-S."/>
            <person name="Jung M."/>
            <person name="Ginzburg D."/>
            <person name="Zhao K."/>
            <person name="Won S.Y."/>
            <person name="Oh T.-J."/>
            <person name="Yu Y."/>
            <person name="Kim N.-H."/>
            <person name="Lee O.R."/>
            <person name="Lee T.-H."/>
            <person name="Bashyal P."/>
            <person name="Kim T.-S."/>
            <person name="Lee W.-H."/>
            <person name="Kawkins C."/>
            <person name="Kim C.-K."/>
            <person name="Kim J.S."/>
            <person name="Ahn B.O."/>
            <person name="Rhee S.Y."/>
            <person name="Sohng J.K."/>
        </authorList>
    </citation>
    <scope>NUCLEOTIDE SEQUENCE</scope>
    <source>
        <tissue evidence="14">Leaf</tissue>
    </source>
</reference>
<evidence type="ECO:0000256" key="6">
    <source>
        <dbReference type="ARBA" id="ARBA00023136"/>
    </source>
</evidence>